<evidence type="ECO:0000256" key="5">
    <source>
        <dbReference type="ARBA" id="ARBA00022695"/>
    </source>
</evidence>
<feature type="domain" description="Cytidyltransferase-like" evidence="11">
    <location>
        <begin position="12"/>
        <end position="176"/>
    </location>
</feature>
<proteinExistence type="inferred from homology"/>
<evidence type="ECO:0000256" key="9">
    <source>
        <dbReference type="ARBA" id="ARBA00048721"/>
    </source>
</evidence>
<sequence length="206" mass="23498">MMEKKSVRRLGILGGTFDPPHCGHMDLACYVRDTLELDEVILIPTGDPPYKKTNASAKDRYEMVKLSVAQYEKIESNDLEVVRSGTSYTVKTLQDLTQAYPNARLYFIVGADTVDTLSSWYQIEKIFQLSEIVIVSRKGYNGLQKKIEILKSLYSFEPTILDEFVVDISSTQIRNRLEKHFSTAGLVKPSVEAYIQKRKLYTKNSI</sequence>
<dbReference type="NCBIfam" id="NF000840">
    <property type="entry name" value="PRK00071.1-3"/>
    <property type="match status" value="1"/>
</dbReference>
<comment type="similarity">
    <text evidence="10">Belongs to the NadD family.</text>
</comment>
<keyword evidence="8 10" id="KW-0520">NAD</keyword>
<dbReference type="NCBIfam" id="TIGR00482">
    <property type="entry name" value="nicotinate (nicotinamide) nucleotide adenylyltransferase"/>
    <property type="match status" value="1"/>
</dbReference>
<evidence type="ECO:0000256" key="3">
    <source>
        <dbReference type="ARBA" id="ARBA00022642"/>
    </source>
</evidence>
<dbReference type="RefSeq" id="WP_194702172.1">
    <property type="nucleotide sequence ID" value="NZ_JADKNH010000007.1"/>
</dbReference>
<dbReference type="InterPro" id="IPR004821">
    <property type="entry name" value="Cyt_trans-like"/>
</dbReference>
<dbReference type="PANTHER" id="PTHR39321:SF3">
    <property type="entry name" value="PHOSPHOPANTETHEINE ADENYLYLTRANSFERASE"/>
    <property type="match status" value="1"/>
</dbReference>
<dbReference type="NCBIfam" id="TIGR00125">
    <property type="entry name" value="cyt_tran_rel"/>
    <property type="match status" value="1"/>
</dbReference>
<keyword evidence="6 10" id="KW-0547">Nucleotide-binding</keyword>
<evidence type="ECO:0000259" key="11">
    <source>
        <dbReference type="Pfam" id="PF01467"/>
    </source>
</evidence>
<keyword evidence="4 10" id="KW-0808">Transferase</keyword>
<protein>
    <recommendedName>
        <fullName evidence="10">Probable nicotinate-nucleotide adenylyltransferase</fullName>
        <ecNumber evidence="10">2.7.7.18</ecNumber>
    </recommendedName>
    <alternativeName>
        <fullName evidence="10">Deamido-NAD(+) diphosphorylase</fullName>
    </alternativeName>
    <alternativeName>
        <fullName evidence="10">Deamido-NAD(+) pyrophosphorylase</fullName>
    </alternativeName>
    <alternativeName>
        <fullName evidence="10">Nicotinate mononucleotide adenylyltransferase</fullName>
        <shortName evidence="10">NaMN adenylyltransferase</shortName>
    </alternativeName>
</protein>
<keyword evidence="5 10" id="KW-0548">Nucleotidyltransferase</keyword>
<dbReference type="Pfam" id="PF01467">
    <property type="entry name" value="CTP_transf_like"/>
    <property type="match status" value="1"/>
</dbReference>
<dbReference type="EMBL" id="JADKNH010000007">
    <property type="protein sequence ID" value="MBF4693933.1"/>
    <property type="molecule type" value="Genomic_DNA"/>
</dbReference>
<evidence type="ECO:0000256" key="1">
    <source>
        <dbReference type="ARBA" id="ARBA00002324"/>
    </source>
</evidence>
<evidence type="ECO:0000256" key="10">
    <source>
        <dbReference type="HAMAP-Rule" id="MF_00244"/>
    </source>
</evidence>
<evidence type="ECO:0000256" key="2">
    <source>
        <dbReference type="ARBA" id="ARBA00005019"/>
    </source>
</evidence>
<dbReference type="EC" id="2.7.7.18" evidence="10"/>
<dbReference type="InterPro" id="IPR014729">
    <property type="entry name" value="Rossmann-like_a/b/a_fold"/>
</dbReference>
<dbReference type="Gene3D" id="3.40.50.620">
    <property type="entry name" value="HUPs"/>
    <property type="match status" value="1"/>
</dbReference>
<comment type="function">
    <text evidence="1 10">Catalyzes the reversible adenylation of nicotinate mononucleotide (NaMN) to nicotinic acid adenine dinucleotide (NaAD).</text>
</comment>
<keyword evidence="3 10" id="KW-0662">Pyridine nucleotide biosynthesis</keyword>
<comment type="pathway">
    <text evidence="2 10">Cofactor biosynthesis; NAD(+) biosynthesis; deamido-NAD(+) from nicotinate D-ribonucleotide: step 1/1.</text>
</comment>
<evidence type="ECO:0000256" key="6">
    <source>
        <dbReference type="ARBA" id="ARBA00022741"/>
    </source>
</evidence>
<comment type="caution">
    <text evidence="12">The sequence shown here is derived from an EMBL/GenBank/DDBJ whole genome shotgun (WGS) entry which is preliminary data.</text>
</comment>
<name>A0ABR9ZUU7_9FIRM</name>
<keyword evidence="13" id="KW-1185">Reference proteome</keyword>
<dbReference type="PANTHER" id="PTHR39321">
    <property type="entry name" value="NICOTINATE-NUCLEOTIDE ADENYLYLTRANSFERASE-RELATED"/>
    <property type="match status" value="1"/>
</dbReference>
<dbReference type="GO" id="GO:0004515">
    <property type="term" value="F:nicotinate-nucleotide adenylyltransferase activity"/>
    <property type="evidence" value="ECO:0007669"/>
    <property type="project" value="UniProtKB-EC"/>
</dbReference>
<comment type="catalytic activity">
    <reaction evidence="9 10">
        <text>nicotinate beta-D-ribonucleotide + ATP + H(+) = deamido-NAD(+) + diphosphate</text>
        <dbReference type="Rhea" id="RHEA:22860"/>
        <dbReference type="ChEBI" id="CHEBI:15378"/>
        <dbReference type="ChEBI" id="CHEBI:30616"/>
        <dbReference type="ChEBI" id="CHEBI:33019"/>
        <dbReference type="ChEBI" id="CHEBI:57502"/>
        <dbReference type="ChEBI" id="CHEBI:58437"/>
        <dbReference type="EC" id="2.7.7.18"/>
    </reaction>
</comment>
<dbReference type="Proteomes" id="UP000614200">
    <property type="component" value="Unassembled WGS sequence"/>
</dbReference>
<dbReference type="InterPro" id="IPR005248">
    <property type="entry name" value="NadD/NMNAT"/>
</dbReference>
<organism evidence="12 13">
    <name type="scientific">Fusibacter ferrireducens</name>
    <dbReference type="NCBI Taxonomy" id="2785058"/>
    <lineage>
        <taxon>Bacteria</taxon>
        <taxon>Bacillati</taxon>
        <taxon>Bacillota</taxon>
        <taxon>Clostridia</taxon>
        <taxon>Eubacteriales</taxon>
        <taxon>Eubacteriales Family XII. Incertae Sedis</taxon>
        <taxon>Fusibacter</taxon>
    </lineage>
</organism>
<dbReference type="CDD" id="cd02165">
    <property type="entry name" value="NMNAT"/>
    <property type="match status" value="1"/>
</dbReference>
<evidence type="ECO:0000256" key="7">
    <source>
        <dbReference type="ARBA" id="ARBA00022840"/>
    </source>
</evidence>
<dbReference type="SUPFAM" id="SSF52374">
    <property type="entry name" value="Nucleotidylyl transferase"/>
    <property type="match status" value="1"/>
</dbReference>
<dbReference type="HAMAP" id="MF_00244">
    <property type="entry name" value="NaMN_adenylyltr"/>
    <property type="match status" value="1"/>
</dbReference>
<accession>A0ABR9ZUU7</accession>
<reference evidence="12 13" key="1">
    <citation type="submission" date="2020-11" db="EMBL/GenBank/DDBJ databases">
        <title>Fusibacter basophilias sp. nov.</title>
        <authorList>
            <person name="Qiu D."/>
        </authorList>
    </citation>
    <scope>NUCLEOTIDE SEQUENCE [LARGE SCALE GENOMIC DNA]</scope>
    <source>
        <strain evidence="12 13">Q10-2</strain>
    </source>
</reference>
<evidence type="ECO:0000256" key="4">
    <source>
        <dbReference type="ARBA" id="ARBA00022679"/>
    </source>
</evidence>
<evidence type="ECO:0000313" key="12">
    <source>
        <dbReference type="EMBL" id="MBF4693933.1"/>
    </source>
</evidence>
<gene>
    <name evidence="10" type="primary">nadD</name>
    <name evidence="12" type="ORF">ISU02_12500</name>
</gene>
<evidence type="ECO:0000313" key="13">
    <source>
        <dbReference type="Proteomes" id="UP000614200"/>
    </source>
</evidence>
<evidence type="ECO:0000256" key="8">
    <source>
        <dbReference type="ARBA" id="ARBA00023027"/>
    </source>
</evidence>
<keyword evidence="7 10" id="KW-0067">ATP-binding</keyword>